<dbReference type="Gene3D" id="3.30.70.3490">
    <property type="match status" value="1"/>
</dbReference>
<evidence type="ECO:0000256" key="5">
    <source>
        <dbReference type="ARBA" id="ARBA00022946"/>
    </source>
</evidence>
<comment type="similarity">
    <text evidence="3 7">Belongs to the OSBP family.</text>
</comment>
<comment type="caution">
    <text evidence="9">The sequence shown here is derived from an EMBL/GenBank/DDBJ whole genome shotgun (WGS) entry which is preliminary data.</text>
</comment>
<dbReference type="GO" id="GO:0016020">
    <property type="term" value="C:membrane"/>
    <property type="evidence" value="ECO:0007669"/>
    <property type="project" value="TreeGrafter"/>
</dbReference>
<dbReference type="PANTHER" id="PTHR10972:SF102">
    <property type="entry name" value="OXYSTEROL-BINDING PROTEIN"/>
    <property type="match status" value="1"/>
</dbReference>
<sequence>MEEEETPKRAVVLTPPMTLEGGWSEEHRPPNLMQRIFSLFKNVRPGSNLSHFQLPPLFNMPKSQLQCYGETVYCIGVDMLGRCSKGRSSLDRFVSVVAWSVSTNRPPIFGLAPYNPVLGETHHVTNGSLNVLLEQVSHHPPVSALHATDLKENVELIWCQYPVPRFNGTCVEAVIHGKRLLKLSKFGETYEMNSPNLLIRLLPIPGIDWTGNVKIRCENSGLEADLCYRGHNFLGFGGNHSVNGKIIQSKSSKVLYEIQGHWDKFVTMKDMHSGDITVLYDAKEVISMLKTPILKDAEGVAESESVVVWGGVSLGILSKDWERAREEKRSVEERERRLARERKSRGMVWSPKHFSLAHTKDGGWDCWPVQDSVPPAPIPHNPTSNGRRFLHKLPQKMNHRLSVSASVSATPPPVAVVDSAGGPSDLVRSILSKVEGTDRGVRLAEEGHREVDELASRLKRFCVDEPVKCPLIFGEWDVVYCSVPTSPGGGYRSAFGRLVFKTNEMVQVVEAPDTIGNRVSFSAFGFLDGEVSLKGKLKVLDDKWIQVVFEPPHLKIGSLDFQYGGESEVKLEITYIDEKIRLGKGSRGSLFVFRRRG</sequence>
<dbReference type="GO" id="GO:0005829">
    <property type="term" value="C:cytosol"/>
    <property type="evidence" value="ECO:0007669"/>
    <property type="project" value="TreeGrafter"/>
</dbReference>
<comment type="subcellular location">
    <subcellularLocation>
        <location evidence="2">Plastid</location>
    </subcellularLocation>
</comment>
<feature type="domain" description="Plastid lipid-associated protein/fibrillin conserved" evidence="8">
    <location>
        <begin position="425"/>
        <end position="593"/>
    </location>
</feature>
<evidence type="ECO:0000313" key="10">
    <source>
        <dbReference type="Proteomes" id="UP001179952"/>
    </source>
</evidence>
<evidence type="ECO:0000256" key="1">
    <source>
        <dbReference type="ARBA" id="ARBA00003361"/>
    </source>
</evidence>
<keyword evidence="6" id="KW-0813">Transport</keyword>
<dbReference type="InterPro" id="IPR000648">
    <property type="entry name" value="Oxysterol-bd"/>
</dbReference>
<evidence type="ECO:0000256" key="6">
    <source>
        <dbReference type="ARBA" id="ARBA00023055"/>
    </source>
</evidence>
<evidence type="ECO:0000259" key="8">
    <source>
        <dbReference type="Pfam" id="PF04755"/>
    </source>
</evidence>
<dbReference type="GO" id="GO:0009536">
    <property type="term" value="C:plastid"/>
    <property type="evidence" value="ECO:0007669"/>
    <property type="project" value="UniProtKB-SubCell"/>
</dbReference>
<dbReference type="GO" id="GO:0032934">
    <property type="term" value="F:sterol binding"/>
    <property type="evidence" value="ECO:0007669"/>
    <property type="project" value="TreeGrafter"/>
</dbReference>
<organism evidence="9 10">
    <name type="scientific">Acorus gramineus</name>
    <name type="common">Dwarf sweet flag</name>
    <dbReference type="NCBI Taxonomy" id="55184"/>
    <lineage>
        <taxon>Eukaryota</taxon>
        <taxon>Viridiplantae</taxon>
        <taxon>Streptophyta</taxon>
        <taxon>Embryophyta</taxon>
        <taxon>Tracheophyta</taxon>
        <taxon>Spermatophyta</taxon>
        <taxon>Magnoliopsida</taxon>
        <taxon>Liliopsida</taxon>
        <taxon>Acoraceae</taxon>
        <taxon>Acorus</taxon>
    </lineage>
</organism>
<dbReference type="SUPFAM" id="SSF144000">
    <property type="entry name" value="Oxysterol-binding protein-like"/>
    <property type="match status" value="1"/>
</dbReference>
<keyword evidence="10" id="KW-1185">Reference proteome</keyword>
<keyword evidence="6" id="KW-0445">Lipid transport</keyword>
<comment type="function">
    <text evidence="1">May be involved in the transport of sterols.</text>
</comment>
<protein>
    <submittedName>
        <fullName evidence="9">Oxysterol-binding protein-related protein 4C</fullName>
    </submittedName>
</protein>
<reference evidence="9" key="1">
    <citation type="journal article" date="2023" name="Nat. Commun.">
        <title>Diploid and tetraploid genomes of Acorus and the evolution of monocots.</title>
        <authorList>
            <person name="Ma L."/>
            <person name="Liu K.W."/>
            <person name="Li Z."/>
            <person name="Hsiao Y.Y."/>
            <person name="Qi Y."/>
            <person name="Fu T."/>
            <person name="Tang G.D."/>
            <person name="Zhang D."/>
            <person name="Sun W.H."/>
            <person name="Liu D.K."/>
            <person name="Li Y."/>
            <person name="Chen G.Z."/>
            <person name="Liu X.D."/>
            <person name="Liao X.Y."/>
            <person name="Jiang Y.T."/>
            <person name="Yu X."/>
            <person name="Hao Y."/>
            <person name="Huang J."/>
            <person name="Zhao X.W."/>
            <person name="Ke S."/>
            <person name="Chen Y.Y."/>
            <person name="Wu W.L."/>
            <person name="Hsu J.L."/>
            <person name="Lin Y.F."/>
            <person name="Huang M.D."/>
            <person name="Li C.Y."/>
            <person name="Huang L."/>
            <person name="Wang Z.W."/>
            <person name="Zhao X."/>
            <person name="Zhong W.Y."/>
            <person name="Peng D.H."/>
            <person name="Ahmad S."/>
            <person name="Lan S."/>
            <person name="Zhang J.S."/>
            <person name="Tsai W.C."/>
            <person name="Van de Peer Y."/>
            <person name="Liu Z.J."/>
        </authorList>
    </citation>
    <scope>NUCLEOTIDE SEQUENCE</scope>
    <source>
        <strain evidence="9">SCP</strain>
    </source>
</reference>
<evidence type="ECO:0000256" key="3">
    <source>
        <dbReference type="ARBA" id="ARBA00008842"/>
    </source>
</evidence>
<dbReference type="Gene3D" id="2.40.160.120">
    <property type="match status" value="1"/>
</dbReference>
<dbReference type="InterPro" id="IPR018494">
    <property type="entry name" value="Oxysterol-bd_CS"/>
</dbReference>
<proteinExistence type="inferred from homology"/>
<keyword evidence="4" id="KW-0934">Plastid</keyword>
<evidence type="ECO:0000256" key="4">
    <source>
        <dbReference type="ARBA" id="ARBA00022640"/>
    </source>
</evidence>
<dbReference type="PROSITE" id="PS01013">
    <property type="entry name" value="OSBP"/>
    <property type="match status" value="1"/>
</dbReference>
<dbReference type="Pfam" id="PF04755">
    <property type="entry name" value="PAP_fibrillin"/>
    <property type="match status" value="1"/>
</dbReference>
<dbReference type="InterPro" id="IPR037239">
    <property type="entry name" value="OSBP_sf"/>
</dbReference>
<dbReference type="EMBL" id="JAUJYN010000003">
    <property type="protein sequence ID" value="KAK1276835.1"/>
    <property type="molecule type" value="Genomic_DNA"/>
</dbReference>
<dbReference type="FunFam" id="2.40.160.120:FF:000011">
    <property type="entry name" value="Oxysterol-binding protein-related protein 4C"/>
    <property type="match status" value="1"/>
</dbReference>
<evidence type="ECO:0000313" key="9">
    <source>
        <dbReference type="EMBL" id="KAK1276835.1"/>
    </source>
</evidence>
<dbReference type="AlphaFoldDB" id="A0AAV9BJZ5"/>
<gene>
    <name evidence="9" type="ORF">QJS04_geneDACA004107</name>
</gene>
<name>A0AAV9BJZ5_ACOGR</name>
<evidence type="ECO:0000256" key="2">
    <source>
        <dbReference type="ARBA" id="ARBA00004474"/>
    </source>
</evidence>
<evidence type="ECO:0000256" key="7">
    <source>
        <dbReference type="RuleBase" id="RU003844"/>
    </source>
</evidence>
<dbReference type="InterPro" id="IPR006843">
    <property type="entry name" value="PAP/fibrillin_dom"/>
</dbReference>
<dbReference type="FunFam" id="3.30.70.3490:FF:000007">
    <property type="entry name" value="Oxysterol-binding protein-related protein 4B"/>
    <property type="match status" value="1"/>
</dbReference>
<dbReference type="GO" id="GO:0006869">
    <property type="term" value="P:lipid transport"/>
    <property type="evidence" value="ECO:0007669"/>
    <property type="project" value="UniProtKB-KW"/>
</dbReference>
<keyword evidence="5" id="KW-0809">Transit peptide</keyword>
<dbReference type="Proteomes" id="UP001179952">
    <property type="component" value="Unassembled WGS sequence"/>
</dbReference>
<accession>A0AAV9BJZ5</accession>
<dbReference type="PANTHER" id="PTHR10972">
    <property type="entry name" value="OXYSTEROL-BINDING PROTEIN-RELATED"/>
    <property type="match status" value="1"/>
</dbReference>
<dbReference type="Pfam" id="PF01237">
    <property type="entry name" value="Oxysterol_BP"/>
    <property type="match status" value="1"/>
</dbReference>
<reference evidence="9" key="2">
    <citation type="submission" date="2023-06" db="EMBL/GenBank/DDBJ databases">
        <authorList>
            <person name="Ma L."/>
            <person name="Liu K.-W."/>
            <person name="Li Z."/>
            <person name="Hsiao Y.-Y."/>
            <person name="Qi Y."/>
            <person name="Fu T."/>
            <person name="Tang G."/>
            <person name="Zhang D."/>
            <person name="Sun W.-H."/>
            <person name="Liu D.-K."/>
            <person name="Li Y."/>
            <person name="Chen G.-Z."/>
            <person name="Liu X.-D."/>
            <person name="Liao X.-Y."/>
            <person name="Jiang Y.-T."/>
            <person name="Yu X."/>
            <person name="Hao Y."/>
            <person name="Huang J."/>
            <person name="Zhao X.-W."/>
            <person name="Ke S."/>
            <person name="Chen Y.-Y."/>
            <person name="Wu W.-L."/>
            <person name="Hsu J.-L."/>
            <person name="Lin Y.-F."/>
            <person name="Huang M.-D."/>
            <person name="Li C.-Y."/>
            <person name="Huang L."/>
            <person name="Wang Z.-W."/>
            <person name="Zhao X."/>
            <person name="Zhong W.-Y."/>
            <person name="Peng D.-H."/>
            <person name="Ahmad S."/>
            <person name="Lan S."/>
            <person name="Zhang J.-S."/>
            <person name="Tsai W.-C."/>
            <person name="Van De Peer Y."/>
            <person name="Liu Z.-J."/>
        </authorList>
    </citation>
    <scope>NUCLEOTIDE SEQUENCE</scope>
    <source>
        <strain evidence="9">SCP</strain>
        <tissue evidence="9">Leaves</tissue>
    </source>
</reference>